<name>A0ABW2RCU0_9BURK</name>
<dbReference type="EMBL" id="JBHTBX010000011">
    <property type="protein sequence ID" value="MFC7435920.1"/>
    <property type="molecule type" value="Genomic_DNA"/>
</dbReference>
<keyword evidence="2" id="KW-1185">Reference proteome</keyword>
<protein>
    <submittedName>
        <fullName evidence="1">DNA-3-methyladenine glycosylase I</fullName>
    </submittedName>
</protein>
<dbReference type="Pfam" id="PF03352">
    <property type="entry name" value="Adenine_glyco"/>
    <property type="match status" value="1"/>
</dbReference>
<dbReference type="PANTHER" id="PTHR30037:SF4">
    <property type="entry name" value="DNA-3-METHYLADENINE GLYCOSYLASE I"/>
    <property type="match status" value="1"/>
</dbReference>
<dbReference type="PANTHER" id="PTHR30037">
    <property type="entry name" value="DNA-3-METHYLADENINE GLYCOSYLASE 1"/>
    <property type="match status" value="1"/>
</dbReference>
<accession>A0ABW2RCU0</accession>
<sequence>MTEPQTVHGTDGQPRCRWCAATPEYEAYHDHEWGFPVGDDIRLFEKLCLESFQSGLSWRTILVKRENFRKAFDGFDFHRMATYGEPQVTRLLLDEGIVRHRGKIEAVIHNAARAVSLQAECGSLAAYFWRFEADRAQAALPQTVTTSPEAVALAKDLKKRGWKFVGPTTVYAFMQAMGLVNDHVPGCIVAGRVDQARAMFRVPASDPR</sequence>
<gene>
    <name evidence="1" type="ORF">ACFQNJ_15495</name>
</gene>
<evidence type="ECO:0000313" key="1">
    <source>
        <dbReference type="EMBL" id="MFC7435920.1"/>
    </source>
</evidence>
<dbReference type="RefSeq" id="WP_382259201.1">
    <property type="nucleotide sequence ID" value="NZ_JBHTBX010000011.1"/>
</dbReference>
<comment type="caution">
    <text evidence="1">The sequence shown here is derived from an EMBL/GenBank/DDBJ whole genome shotgun (WGS) entry which is preliminary data.</text>
</comment>
<dbReference type="Gene3D" id="1.10.340.30">
    <property type="entry name" value="Hypothetical protein, domain 2"/>
    <property type="match status" value="1"/>
</dbReference>
<dbReference type="InterPro" id="IPR005019">
    <property type="entry name" value="Adenine_glyco"/>
</dbReference>
<organism evidence="1 2">
    <name type="scientific">Hydrogenophaga bisanensis</name>
    <dbReference type="NCBI Taxonomy" id="439611"/>
    <lineage>
        <taxon>Bacteria</taxon>
        <taxon>Pseudomonadati</taxon>
        <taxon>Pseudomonadota</taxon>
        <taxon>Betaproteobacteria</taxon>
        <taxon>Burkholderiales</taxon>
        <taxon>Comamonadaceae</taxon>
        <taxon>Hydrogenophaga</taxon>
    </lineage>
</organism>
<dbReference type="SUPFAM" id="SSF48150">
    <property type="entry name" value="DNA-glycosylase"/>
    <property type="match status" value="1"/>
</dbReference>
<dbReference type="Proteomes" id="UP001596495">
    <property type="component" value="Unassembled WGS sequence"/>
</dbReference>
<dbReference type="InterPro" id="IPR011257">
    <property type="entry name" value="DNA_glycosylase"/>
</dbReference>
<proteinExistence type="predicted"/>
<evidence type="ECO:0000313" key="2">
    <source>
        <dbReference type="Proteomes" id="UP001596495"/>
    </source>
</evidence>
<dbReference type="InterPro" id="IPR052891">
    <property type="entry name" value="DNA-3mA_glycosylase"/>
</dbReference>
<reference evidence="2" key="1">
    <citation type="journal article" date="2019" name="Int. J. Syst. Evol. Microbiol.">
        <title>The Global Catalogue of Microorganisms (GCM) 10K type strain sequencing project: providing services to taxonomists for standard genome sequencing and annotation.</title>
        <authorList>
            <consortium name="The Broad Institute Genomics Platform"/>
            <consortium name="The Broad Institute Genome Sequencing Center for Infectious Disease"/>
            <person name="Wu L."/>
            <person name="Ma J."/>
        </authorList>
    </citation>
    <scope>NUCLEOTIDE SEQUENCE [LARGE SCALE GENOMIC DNA]</scope>
    <source>
        <strain evidence="2">CCUG 54518</strain>
    </source>
</reference>